<evidence type="ECO:0000256" key="1">
    <source>
        <dbReference type="SAM" id="MobiDB-lite"/>
    </source>
</evidence>
<dbReference type="RefSeq" id="WP_398281405.1">
    <property type="nucleotide sequence ID" value="NZ_JBITLV010000004.1"/>
</dbReference>
<proteinExistence type="predicted"/>
<dbReference type="Pfam" id="PF00561">
    <property type="entry name" value="Abhydrolase_1"/>
    <property type="match status" value="1"/>
</dbReference>
<organism evidence="3 4">
    <name type="scientific">Spongisporangium articulatum</name>
    <dbReference type="NCBI Taxonomy" id="3362603"/>
    <lineage>
        <taxon>Bacteria</taxon>
        <taxon>Bacillati</taxon>
        <taxon>Actinomycetota</taxon>
        <taxon>Actinomycetes</taxon>
        <taxon>Kineosporiales</taxon>
        <taxon>Kineosporiaceae</taxon>
        <taxon>Spongisporangium</taxon>
    </lineage>
</organism>
<dbReference type="SUPFAM" id="SSF53474">
    <property type="entry name" value="alpha/beta-Hydrolases"/>
    <property type="match status" value="1"/>
</dbReference>
<dbReference type="Gene3D" id="3.40.50.1820">
    <property type="entry name" value="alpha/beta hydrolase"/>
    <property type="match status" value="1"/>
</dbReference>
<evidence type="ECO:0000313" key="3">
    <source>
        <dbReference type="EMBL" id="MFI7588226.1"/>
    </source>
</evidence>
<feature type="region of interest" description="Disordered" evidence="1">
    <location>
        <begin position="1"/>
        <end position="25"/>
    </location>
</feature>
<name>A0ABW8APF3_9ACTN</name>
<keyword evidence="3" id="KW-0378">Hydrolase</keyword>
<sequence>MARNGQTGALARVPAKAGRTTSPSARNTYRGIAVRLGRDLRALATPRGLRGAATESVWLAAHLAMYPMGILRERGSHVERYNFEGLTPRQRSLMINNTDAATTPILLVHGMLDNRAIFALLIRRLRAFGFTRVVTLNYSPITNDIRAAAEGLAAAVEELVGETGYERIHIVGHSLGGLIARYYVQRLGGDERVHTLVTLGTPHHGSLAAHVIPANLGRQLRPGSDLFEELDEPARGCRTRFLAFWSDIDQLVVPHDNARLNHRDLTVRNELVHGVGHLSLPINGDVVQRVSQALSELNTDGTTLSAGVTSLHAS</sequence>
<dbReference type="InterPro" id="IPR000073">
    <property type="entry name" value="AB_hydrolase_1"/>
</dbReference>
<dbReference type="GO" id="GO:0016787">
    <property type="term" value="F:hydrolase activity"/>
    <property type="evidence" value="ECO:0007669"/>
    <property type="project" value="UniProtKB-KW"/>
</dbReference>
<evidence type="ECO:0000259" key="2">
    <source>
        <dbReference type="Pfam" id="PF00561"/>
    </source>
</evidence>
<reference evidence="3 4" key="1">
    <citation type="submission" date="2024-10" db="EMBL/GenBank/DDBJ databases">
        <title>The Natural Products Discovery Center: Release of the First 8490 Sequenced Strains for Exploring Actinobacteria Biosynthetic Diversity.</title>
        <authorList>
            <person name="Kalkreuter E."/>
            <person name="Kautsar S.A."/>
            <person name="Yang D."/>
            <person name="Bader C.D."/>
            <person name="Teijaro C.N."/>
            <person name="Fluegel L."/>
            <person name="Davis C.M."/>
            <person name="Simpson J.R."/>
            <person name="Lauterbach L."/>
            <person name="Steele A.D."/>
            <person name="Gui C."/>
            <person name="Meng S."/>
            <person name="Li G."/>
            <person name="Viehrig K."/>
            <person name="Ye F."/>
            <person name="Su P."/>
            <person name="Kiefer A.F."/>
            <person name="Nichols A."/>
            <person name="Cepeda A.J."/>
            <person name="Yan W."/>
            <person name="Fan B."/>
            <person name="Jiang Y."/>
            <person name="Adhikari A."/>
            <person name="Zheng C.-J."/>
            <person name="Schuster L."/>
            <person name="Cowan T.M."/>
            <person name="Smanski M.J."/>
            <person name="Chevrette M.G."/>
            <person name="De Carvalho L.P.S."/>
            <person name="Shen B."/>
        </authorList>
    </citation>
    <scope>NUCLEOTIDE SEQUENCE [LARGE SCALE GENOMIC DNA]</scope>
    <source>
        <strain evidence="3 4">NPDC049639</strain>
    </source>
</reference>
<protein>
    <submittedName>
        <fullName evidence="3">Lipase family alpha/beta hydrolase</fullName>
    </submittedName>
</protein>
<dbReference type="Proteomes" id="UP001612915">
    <property type="component" value="Unassembled WGS sequence"/>
</dbReference>
<dbReference type="EMBL" id="JBITLV010000004">
    <property type="protein sequence ID" value="MFI7588226.1"/>
    <property type="molecule type" value="Genomic_DNA"/>
</dbReference>
<dbReference type="PANTHER" id="PTHR37946:SF1">
    <property type="entry name" value="SLL1969 PROTEIN"/>
    <property type="match status" value="1"/>
</dbReference>
<accession>A0ABW8APF3</accession>
<keyword evidence="4" id="KW-1185">Reference proteome</keyword>
<dbReference type="InterPro" id="IPR029058">
    <property type="entry name" value="AB_hydrolase_fold"/>
</dbReference>
<dbReference type="PANTHER" id="PTHR37946">
    <property type="entry name" value="SLL1969 PROTEIN"/>
    <property type="match status" value="1"/>
</dbReference>
<evidence type="ECO:0000313" key="4">
    <source>
        <dbReference type="Proteomes" id="UP001612915"/>
    </source>
</evidence>
<gene>
    <name evidence="3" type="ORF">ACIB24_14250</name>
</gene>
<comment type="caution">
    <text evidence="3">The sequence shown here is derived from an EMBL/GenBank/DDBJ whole genome shotgun (WGS) entry which is preliminary data.</text>
</comment>
<feature type="domain" description="AB hydrolase-1" evidence="2">
    <location>
        <begin position="104"/>
        <end position="206"/>
    </location>
</feature>